<keyword evidence="3" id="KW-1185">Reference proteome</keyword>
<evidence type="ECO:0000256" key="1">
    <source>
        <dbReference type="SAM" id="MobiDB-lite"/>
    </source>
</evidence>
<gene>
    <name evidence="2" type="ORF">NDU88_010121</name>
</gene>
<feature type="compositionally biased region" description="Basic and acidic residues" evidence="1">
    <location>
        <begin position="16"/>
        <end position="25"/>
    </location>
</feature>
<evidence type="ECO:0000313" key="2">
    <source>
        <dbReference type="EMBL" id="KAJ1143819.1"/>
    </source>
</evidence>
<reference evidence="2" key="1">
    <citation type="journal article" date="2022" name="bioRxiv">
        <title>Sequencing and chromosome-scale assembly of the giantPleurodeles waltlgenome.</title>
        <authorList>
            <person name="Brown T."/>
            <person name="Elewa A."/>
            <person name="Iarovenko S."/>
            <person name="Subramanian E."/>
            <person name="Araus A.J."/>
            <person name="Petzold A."/>
            <person name="Susuki M."/>
            <person name="Suzuki K.-i.T."/>
            <person name="Hayashi T."/>
            <person name="Toyoda A."/>
            <person name="Oliveira C."/>
            <person name="Osipova E."/>
            <person name="Leigh N.D."/>
            <person name="Simon A."/>
            <person name="Yun M.H."/>
        </authorList>
    </citation>
    <scope>NUCLEOTIDE SEQUENCE</scope>
    <source>
        <strain evidence="2">20211129_DDA</strain>
        <tissue evidence="2">Liver</tissue>
    </source>
</reference>
<protein>
    <recommendedName>
        <fullName evidence="4">Brachyury</fullName>
    </recommendedName>
</protein>
<dbReference type="EMBL" id="JANPWB010000010">
    <property type="protein sequence ID" value="KAJ1143819.1"/>
    <property type="molecule type" value="Genomic_DNA"/>
</dbReference>
<dbReference type="Proteomes" id="UP001066276">
    <property type="component" value="Chromosome 6"/>
</dbReference>
<comment type="caution">
    <text evidence="2">The sequence shown here is derived from an EMBL/GenBank/DDBJ whole genome shotgun (WGS) entry which is preliminary data.</text>
</comment>
<name>A0AAV7QTH5_PLEWA</name>
<accession>A0AAV7QTH5</accession>
<evidence type="ECO:0008006" key="4">
    <source>
        <dbReference type="Google" id="ProtNLM"/>
    </source>
</evidence>
<organism evidence="2 3">
    <name type="scientific">Pleurodeles waltl</name>
    <name type="common">Iberian ribbed newt</name>
    <dbReference type="NCBI Taxonomy" id="8319"/>
    <lineage>
        <taxon>Eukaryota</taxon>
        <taxon>Metazoa</taxon>
        <taxon>Chordata</taxon>
        <taxon>Craniata</taxon>
        <taxon>Vertebrata</taxon>
        <taxon>Euteleostomi</taxon>
        <taxon>Amphibia</taxon>
        <taxon>Batrachia</taxon>
        <taxon>Caudata</taxon>
        <taxon>Salamandroidea</taxon>
        <taxon>Salamandridae</taxon>
        <taxon>Pleurodelinae</taxon>
        <taxon>Pleurodeles</taxon>
    </lineage>
</organism>
<evidence type="ECO:0000313" key="3">
    <source>
        <dbReference type="Proteomes" id="UP001066276"/>
    </source>
</evidence>
<feature type="region of interest" description="Disordered" evidence="1">
    <location>
        <begin position="1"/>
        <end position="47"/>
    </location>
</feature>
<feature type="compositionally biased region" description="Basic and acidic residues" evidence="1">
    <location>
        <begin position="34"/>
        <end position="47"/>
    </location>
</feature>
<proteinExistence type="predicted"/>
<dbReference type="AlphaFoldDB" id="A0AAV7QTH5"/>
<sequence length="75" mass="8532">MRAEPLAVLLPVSPAKKKEERRQGRIAESGSRAHGKESLKSEPRVYDRSAEEHIETVVVSDESFWKRLSREGLET</sequence>